<dbReference type="Gene3D" id="3.40.30.10">
    <property type="entry name" value="Glutaredoxin"/>
    <property type="match status" value="1"/>
</dbReference>
<dbReference type="EMBL" id="CM029054">
    <property type="protein sequence ID" value="KAG2535524.1"/>
    <property type="molecule type" value="Genomic_DNA"/>
</dbReference>
<gene>
    <name evidence="1" type="ORF">PVAP13_9NG120700</name>
</gene>
<dbReference type="CDD" id="cd02947">
    <property type="entry name" value="TRX_family"/>
    <property type="match status" value="1"/>
</dbReference>
<name>A0A8T0MJX5_PANVG</name>
<protein>
    <recommendedName>
        <fullName evidence="3">Thioredoxin domain-containing protein</fullName>
    </recommendedName>
</protein>
<comment type="caution">
    <text evidence="1">The sequence shown here is derived from an EMBL/GenBank/DDBJ whole genome shotgun (WGS) entry which is preliminary data.</text>
</comment>
<dbReference type="Proteomes" id="UP000823388">
    <property type="component" value="Chromosome 9N"/>
</dbReference>
<organism evidence="1 2">
    <name type="scientific">Panicum virgatum</name>
    <name type="common">Blackwell switchgrass</name>
    <dbReference type="NCBI Taxonomy" id="38727"/>
    <lineage>
        <taxon>Eukaryota</taxon>
        <taxon>Viridiplantae</taxon>
        <taxon>Streptophyta</taxon>
        <taxon>Embryophyta</taxon>
        <taxon>Tracheophyta</taxon>
        <taxon>Spermatophyta</taxon>
        <taxon>Magnoliopsida</taxon>
        <taxon>Liliopsida</taxon>
        <taxon>Poales</taxon>
        <taxon>Poaceae</taxon>
        <taxon>PACMAD clade</taxon>
        <taxon>Panicoideae</taxon>
        <taxon>Panicodae</taxon>
        <taxon>Paniceae</taxon>
        <taxon>Panicinae</taxon>
        <taxon>Panicum</taxon>
        <taxon>Panicum sect. Hiantes</taxon>
    </lineage>
</organism>
<proteinExistence type="predicted"/>
<accession>A0A8T0MJX5</accession>
<evidence type="ECO:0000313" key="1">
    <source>
        <dbReference type="EMBL" id="KAG2535524.1"/>
    </source>
</evidence>
<dbReference type="AlphaFoldDB" id="A0A8T0MJX5"/>
<evidence type="ECO:0000313" key="2">
    <source>
        <dbReference type="Proteomes" id="UP000823388"/>
    </source>
</evidence>
<evidence type="ECO:0008006" key="3">
    <source>
        <dbReference type="Google" id="ProtNLM"/>
    </source>
</evidence>
<keyword evidence="2" id="KW-1185">Reference proteome</keyword>
<sequence length="74" mass="8423">MLLYFKKITVRTCEALLSSTCSHNLIQFVIDLQDFSSSWDIRATPMFFLKNGQQIGKLVGANKHELEKESASSR</sequence>
<reference evidence="1" key="1">
    <citation type="submission" date="2020-05" db="EMBL/GenBank/DDBJ databases">
        <title>WGS assembly of Panicum virgatum.</title>
        <authorList>
            <person name="Lovell J.T."/>
            <person name="Jenkins J."/>
            <person name="Shu S."/>
            <person name="Juenger T.E."/>
            <person name="Schmutz J."/>
        </authorList>
    </citation>
    <scope>NUCLEOTIDE SEQUENCE</scope>
    <source>
        <strain evidence="1">AP13</strain>
    </source>
</reference>